<dbReference type="SUPFAM" id="SSF46785">
    <property type="entry name" value="Winged helix' DNA-binding domain"/>
    <property type="match status" value="1"/>
</dbReference>
<dbReference type="RefSeq" id="WP_184846851.1">
    <property type="nucleotide sequence ID" value="NZ_JACHMN010000003.1"/>
</dbReference>
<reference evidence="2 3" key="1">
    <citation type="submission" date="2020-08" db="EMBL/GenBank/DDBJ databases">
        <title>Sequencing the genomes of 1000 actinobacteria strains.</title>
        <authorList>
            <person name="Klenk H.-P."/>
        </authorList>
    </citation>
    <scope>NUCLEOTIDE SEQUENCE [LARGE SCALE GENOMIC DNA]</scope>
    <source>
        <strain evidence="2 3">DSM 45362</strain>
    </source>
</reference>
<feature type="domain" description="Transcription regulator PadR N-terminal" evidence="1">
    <location>
        <begin position="13"/>
        <end position="88"/>
    </location>
</feature>
<dbReference type="InterPro" id="IPR036390">
    <property type="entry name" value="WH_DNA-bd_sf"/>
</dbReference>
<keyword evidence="3" id="KW-1185">Reference proteome</keyword>
<dbReference type="PANTHER" id="PTHR43252:SF6">
    <property type="entry name" value="NEGATIVE TRANSCRIPTION REGULATOR PADR"/>
    <property type="match status" value="1"/>
</dbReference>
<organism evidence="2 3">
    <name type="scientific">Allocatelliglobosispora scoriae</name>
    <dbReference type="NCBI Taxonomy" id="643052"/>
    <lineage>
        <taxon>Bacteria</taxon>
        <taxon>Bacillati</taxon>
        <taxon>Actinomycetota</taxon>
        <taxon>Actinomycetes</taxon>
        <taxon>Micromonosporales</taxon>
        <taxon>Micromonosporaceae</taxon>
        <taxon>Allocatelliglobosispora</taxon>
    </lineage>
</organism>
<comment type="caution">
    <text evidence="2">The sequence shown here is derived from an EMBL/GenBank/DDBJ whole genome shotgun (WGS) entry which is preliminary data.</text>
</comment>
<evidence type="ECO:0000313" key="3">
    <source>
        <dbReference type="Proteomes" id="UP000587527"/>
    </source>
</evidence>
<evidence type="ECO:0000313" key="2">
    <source>
        <dbReference type="EMBL" id="MBB5874605.1"/>
    </source>
</evidence>
<proteinExistence type="predicted"/>
<dbReference type="InterPro" id="IPR036388">
    <property type="entry name" value="WH-like_DNA-bd_sf"/>
</dbReference>
<dbReference type="GO" id="GO:0003677">
    <property type="term" value="F:DNA binding"/>
    <property type="evidence" value="ECO:0007669"/>
    <property type="project" value="UniProtKB-KW"/>
</dbReference>
<dbReference type="Gene3D" id="1.10.10.10">
    <property type="entry name" value="Winged helix-like DNA-binding domain superfamily/Winged helix DNA-binding domain"/>
    <property type="match status" value="1"/>
</dbReference>
<accession>A0A841C3Z3</accession>
<dbReference type="EMBL" id="JACHMN010000003">
    <property type="protein sequence ID" value="MBB5874605.1"/>
    <property type="molecule type" value="Genomic_DNA"/>
</dbReference>
<protein>
    <submittedName>
        <fullName evidence="2">DNA-binding PadR family transcriptional regulator</fullName>
    </submittedName>
</protein>
<keyword evidence="2" id="KW-0238">DNA-binding</keyword>
<sequence>MARKVKNLLGLALLSYLRQDPKHPYELARTLKDNGDDRAVKYSHSSVYQVVAQLAGAGFIAPEGTSREGALPERTVYQLTEAGQAELHDWLHELIAVPNFEYPHLAAGLSFMAALPPSELLQLLDTRHGALLALRQELAELIHTATIVNGVDPLFLADEDYRLAMVESEITYIGHLITRINQPETGYGRVWREFHQEKS</sequence>
<evidence type="ECO:0000259" key="1">
    <source>
        <dbReference type="Pfam" id="PF03551"/>
    </source>
</evidence>
<gene>
    <name evidence="2" type="ORF">F4553_008039</name>
</gene>
<dbReference type="Proteomes" id="UP000587527">
    <property type="component" value="Unassembled WGS sequence"/>
</dbReference>
<dbReference type="InterPro" id="IPR005149">
    <property type="entry name" value="Tscrpt_reg_PadR_N"/>
</dbReference>
<dbReference type="Pfam" id="PF03551">
    <property type="entry name" value="PadR"/>
    <property type="match status" value="1"/>
</dbReference>
<name>A0A841C3Z3_9ACTN</name>
<dbReference type="PANTHER" id="PTHR43252">
    <property type="entry name" value="TRANSCRIPTIONAL REGULATOR YQJI"/>
    <property type="match status" value="1"/>
</dbReference>
<dbReference type="AlphaFoldDB" id="A0A841C3Z3"/>